<protein>
    <recommendedName>
        <fullName evidence="3">DUF4145 domain-containing protein</fullName>
    </recommendedName>
</protein>
<evidence type="ECO:0000313" key="1">
    <source>
        <dbReference type="EMBL" id="QEG15925.1"/>
    </source>
</evidence>
<name>A0ABX5YJX2_9PLAN</name>
<organism evidence="1 2">
    <name type="scientific">Gimesia maris</name>
    <dbReference type="NCBI Taxonomy" id="122"/>
    <lineage>
        <taxon>Bacteria</taxon>
        <taxon>Pseudomonadati</taxon>
        <taxon>Planctomycetota</taxon>
        <taxon>Planctomycetia</taxon>
        <taxon>Planctomycetales</taxon>
        <taxon>Planctomycetaceae</taxon>
        <taxon>Gimesia</taxon>
    </lineage>
</organism>
<dbReference type="Proteomes" id="UP000322887">
    <property type="component" value="Chromosome"/>
</dbReference>
<accession>A0ABX5YJX2</accession>
<sequence length="214" mass="24293">MGTVLVEEVGILMSRNSKNINAGWFKLLNPALLKSNLINASLYLAAWELFCDSVIVQLKKNYQMGLDEKDARFLSKYESEVISLDPKGKKSPLHASLMWLCQNGAINSVEHDLANKILHHRNEITHELPEFVASVKEIDLDLLNAIVKLTTKIDKWWIREFAIPANPDFDNTEIDDSEISSGRMLILSLMFNIATGDDENIADARKEFDDLFEK</sequence>
<dbReference type="EMBL" id="CP042910">
    <property type="protein sequence ID" value="QEG15925.1"/>
    <property type="molecule type" value="Genomic_DNA"/>
</dbReference>
<keyword evidence="2" id="KW-1185">Reference proteome</keyword>
<proteinExistence type="predicted"/>
<evidence type="ECO:0008006" key="3">
    <source>
        <dbReference type="Google" id="ProtNLM"/>
    </source>
</evidence>
<gene>
    <name evidence="1" type="ORF">GmarT_17860</name>
</gene>
<reference evidence="1 2" key="1">
    <citation type="submission" date="2019-08" db="EMBL/GenBank/DDBJ databases">
        <title>Deep-cultivation of Planctomycetes and their phenomic and genomic characterization uncovers novel biology.</title>
        <authorList>
            <person name="Wiegand S."/>
            <person name="Jogler M."/>
            <person name="Boedeker C."/>
            <person name="Pinto D."/>
            <person name="Vollmers J."/>
            <person name="Rivas-Marin E."/>
            <person name="Kohn T."/>
            <person name="Peeters S.H."/>
            <person name="Heuer A."/>
            <person name="Rast P."/>
            <person name="Oberbeckmann S."/>
            <person name="Bunk B."/>
            <person name="Jeske O."/>
            <person name="Meyerdierks A."/>
            <person name="Storesund J.E."/>
            <person name="Kallscheuer N."/>
            <person name="Luecker S."/>
            <person name="Lage O.M."/>
            <person name="Pohl T."/>
            <person name="Merkel B.J."/>
            <person name="Hornburger P."/>
            <person name="Mueller R.-W."/>
            <person name="Bruemmer F."/>
            <person name="Labrenz M."/>
            <person name="Spormann A.M."/>
            <person name="Op den Camp H."/>
            <person name="Overmann J."/>
            <person name="Amann R."/>
            <person name="Jetten M.S.M."/>
            <person name="Mascher T."/>
            <person name="Medema M.H."/>
            <person name="Devos D.P."/>
            <person name="Kaster A.-K."/>
            <person name="Ovreas L."/>
            <person name="Rohde M."/>
            <person name="Galperin M.Y."/>
            <person name="Jogler C."/>
        </authorList>
    </citation>
    <scope>NUCLEOTIDE SEQUENCE [LARGE SCALE GENOMIC DNA]</scope>
    <source>
        <strain evidence="1 2">DSM 8797</strain>
    </source>
</reference>
<evidence type="ECO:0000313" key="2">
    <source>
        <dbReference type="Proteomes" id="UP000322887"/>
    </source>
</evidence>